<proteinExistence type="predicted"/>
<sequence>MGRARRMTTPIHHTTCYPTLTSLFLPPVDLQKGERDTQPRIWSLGRPEDIRVQSNDRCRRAENPEDIERRHSETEGMPKKTEANVKDVRKSPRISRFSLFLCFDKITFTNSSDVTKDAKISDKVLCCTFIKLLEQSRILSNWRKQALNDHSRRNKLRRWDFKVHIRSRSSSTPIRPLSLYRRLIETHLPQGVAIDHFGYP</sequence>
<reference evidence="2 3" key="1">
    <citation type="submission" date="2015-01" db="EMBL/GenBank/DDBJ databases">
        <title>Evolution of Trichinella species and genotypes.</title>
        <authorList>
            <person name="Korhonen P.K."/>
            <person name="Edoardo P."/>
            <person name="Giuseppe L.R."/>
            <person name="Gasser R.B."/>
        </authorList>
    </citation>
    <scope>NUCLEOTIDE SEQUENCE [LARGE SCALE GENOMIC DNA]</scope>
    <source>
        <strain evidence="2">ISS120</strain>
    </source>
</reference>
<evidence type="ECO:0000313" key="2">
    <source>
        <dbReference type="EMBL" id="KRY44050.1"/>
    </source>
</evidence>
<feature type="region of interest" description="Disordered" evidence="1">
    <location>
        <begin position="56"/>
        <end position="87"/>
    </location>
</feature>
<gene>
    <name evidence="2" type="ORF">T03_16369</name>
</gene>
<dbReference type="AlphaFoldDB" id="A0A0V1C4F9"/>
<accession>A0A0V1C4F9</accession>
<protein>
    <submittedName>
        <fullName evidence="2">Uncharacterized protein</fullName>
    </submittedName>
</protein>
<evidence type="ECO:0000313" key="3">
    <source>
        <dbReference type="Proteomes" id="UP000054653"/>
    </source>
</evidence>
<name>A0A0V1C4F9_TRIBR</name>
<organism evidence="2 3">
    <name type="scientific">Trichinella britovi</name>
    <name type="common">Parasitic roundworm</name>
    <dbReference type="NCBI Taxonomy" id="45882"/>
    <lineage>
        <taxon>Eukaryota</taxon>
        <taxon>Metazoa</taxon>
        <taxon>Ecdysozoa</taxon>
        <taxon>Nematoda</taxon>
        <taxon>Enoplea</taxon>
        <taxon>Dorylaimia</taxon>
        <taxon>Trichinellida</taxon>
        <taxon>Trichinellidae</taxon>
        <taxon>Trichinella</taxon>
    </lineage>
</organism>
<comment type="caution">
    <text evidence="2">The sequence shown here is derived from an EMBL/GenBank/DDBJ whole genome shotgun (WGS) entry which is preliminary data.</text>
</comment>
<evidence type="ECO:0000256" key="1">
    <source>
        <dbReference type="SAM" id="MobiDB-lite"/>
    </source>
</evidence>
<dbReference type="Proteomes" id="UP000054653">
    <property type="component" value="Unassembled WGS sequence"/>
</dbReference>
<dbReference type="EMBL" id="JYDI01000754">
    <property type="protein sequence ID" value="KRY44050.1"/>
    <property type="molecule type" value="Genomic_DNA"/>
</dbReference>
<keyword evidence="3" id="KW-1185">Reference proteome</keyword>